<protein>
    <submittedName>
        <fullName evidence="1">Uncharacterized protein</fullName>
    </submittedName>
</protein>
<dbReference type="EMBL" id="GBXM01070338">
    <property type="protein sequence ID" value="JAH38239.1"/>
    <property type="molecule type" value="Transcribed_RNA"/>
</dbReference>
<reference evidence="1" key="2">
    <citation type="journal article" date="2015" name="Fish Shellfish Immunol.">
        <title>Early steps in the European eel (Anguilla anguilla)-Vibrio vulnificus interaction in the gills: Role of the RtxA13 toxin.</title>
        <authorList>
            <person name="Callol A."/>
            <person name="Pajuelo D."/>
            <person name="Ebbesson L."/>
            <person name="Teles M."/>
            <person name="MacKenzie S."/>
            <person name="Amaro C."/>
        </authorList>
    </citation>
    <scope>NUCLEOTIDE SEQUENCE</scope>
</reference>
<accession>A0A0E9SA39</accession>
<evidence type="ECO:0000313" key="1">
    <source>
        <dbReference type="EMBL" id="JAH38239.1"/>
    </source>
</evidence>
<proteinExistence type="predicted"/>
<name>A0A0E9SA39_ANGAN</name>
<sequence length="20" mass="2346">MTLRMVILKMLDLSVIQGQR</sequence>
<dbReference type="AlphaFoldDB" id="A0A0E9SA39"/>
<organism evidence="1">
    <name type="scientific">Anguilla anguilla</name>
    <name type="common">European freshwater eel</name>
    <name type="synonym">Muraena anguilla</name>
    <dbReference type="NCBI Taxonomy" id="7936"/>
    <lineage>
        <taxon>Eukaryota</taxon>
        <taxon>Metazoa</taxon>
        <taxon>Chordata</taxon>
        <taxon>Craniata</taxon>
        <taxon>Vertebrata</taxon>
        <taxon>Euteleostomi</taxon>
        <taxon>Actinopterygii</taxon>
        <taxon>Neopterygii</taxon>
        <taxon>Teleostei</taxon>
        <taxon>Anguilliformes</taxon>
        <taxon>Anguillidae</taxon>
        <taxon>Anguilla</taxon>
    </lineage>
</organism>
<reference evidence="1" key="1">
    <citation type="submission" date="2014-11" db="EMBL/GenBank/DDBJ databases">
        <authorList>
            <person name="Amaro Gonzalez C."/>
        </authorList>
    </citation>
    <scope>NUCLEOTIDE SEQUENCE</scope>
</reference>